<dbReference type="InterPro" id="IPR004045">
    <property type="entry name" value="Glutathione_S-Trfase_N"/>
</dbReference>
<feature type="domain" description="GST C-terminal" evidence="3">
    <location>
        <begin position="103"/>
        <end position="233"/>
    </location>
</feature>
<keyword evidence="5" id="KW-1185">Reference proteome</keyword>
<dbReference type="AlphaFoldDB" id="A0A0H3M0U5"/>
<comment type="subunit">
    <text evidence="1">Homodimer.</text>
</comment>
<dbReference type="Pfam" id="PF13410">
    <property type="entry name" value="GST_C_2"/>
    <property type="match status" value="1"/>
</dbReference>
<dbReference type="PANTHER" id="PTHR43969">
    <property type="entry name" value="GLUTATHIONE S TRANSFERASE D10, ISOFORM A-RELATED"/>
    <property type="match status" value="1"/>
</dbReference>
<evidence type="ECO:0000313" key="4">
    <source>
        <dbReference type="EMBL" id="CAI26751.1"/>
    </source>
</evidence>
<protein>
    <submittedName>
        <fullName evidence="4">Unkown function (Putative glutathione S-transferase)</fullName>
    </submittedName>
</protein>
<dbReference type="Gene3D" id="3.40.30.10">
    <property type="entry name" value="Glutaredoxin"/>
    <property type="match status" value="1"/>
</dbReference>
<dbReference type="CDD" id="cd00570">
    <property type="entry name" value="GST_N_family"/>
    <property type="match status" value="1"/>
</dbReference>
<proteinExistence type="predicted"/>
<dbReference type="PANTHER" id="PTHR43969:SF9">
    <property type="entry name" value="GLUTATHIONE S TRANSFERASE D10, ISOFORM A-RELATED"/>
    <property type="match status" value="1"/>
</dbReference>
<dbReference type="InterPro" id="IPR036249">
    <property type="entry name" value="Thioredoxin-like_sf"/>
</dbReference>
<dbReference type="KEGG" id="eru:Erum2530"/>
<dbReference type="KEGG" id="erw:ERWE_CDS_02570"/>
<dbReference type="Pfam" id="PF13417">
    <property type="entry name" value="GST_N_3"/>
    <property type="match status" value="1"/>
</dbReference>
<evidence type="ECO:0000256" key="1">
    <source>
        <dbReference type="ARBA" id="ARBA00011738"/>
    </source>
</evidence>
<dbReference type="InterPro" id="IPR036282">
    <property type="entry name" value="Glutathione-S-Trfase_C_sf"/>
</dbReference>
<dbReference type="InterPro" id="IPR010987">
    <property type="entry name" value="Glutathione-S-Trfase_C-like"/>
</dbReference>
<sequence length="241" mass="28618">MHRIAKFVIHINYFVCTKFTMDTLYHFPLCPFSRKVRIFLKEKKFNFHQIEENPWKKREDFIKINPVCQVPVLISGQYVIADSQAICEYIEELYDSIPMLSSSLYIRAIVRKLIFWIDYKFYNEVTRYIINEKISKLYIKNASPDSRFIQAARQNLLPHIRYIEKLLKTTSWVACNEFTLADITLAAHISVLDYVNILPWHLLPTLKEWYSLVKSRPSFSEILNDKVTGITPPVHYQLLDF</sequence>
<gene>
    <name evidence="4" type="ordered locus">ERWE_CDS_02570</name>
</gene>
<dbReference type="Proteomes" id="UP000001021">
    <property type="component" value="Chromosome"/>
</dbReference>
<evidence type="ECO:0000259" key="2">
    <source>
        <dbReference type="PROSITE" id="PS50404"/>
    </source>
</evidence>
<dbReference type="HOGENOM" id="CLU_011226_5_3_5"/>
<reference evidence="4 5" key="1">
    <citation type="journal article" date="2006" name="J. Bacteriol.">
        <title>Comparative genomic analysis of three strains of Ehrlichia ruminantium reveals an active process of genome size plasticity.</title>
        <authorList>
            <person name="Frutos R."/>
            <person name="Viari A."/>
            <person name="Ferraz C."/>
            <person name="Morgat A."/>
            <person name="Eychenie S."/>
            <person name="Kandassami Y."/>
            <person name="Chantal I."/>
            <person name="Bensaid A."/>
            <person name="Coissac E."/>
            <person name="Vachiery N."/>
            <person name="Demaille J."/>
            <person name="Martinez D."/>
        </authorList>
    </citation>
    <scope>NUCLEOTIDE SEQUENCE [LARGE SCALE GENOMIC DNA]</scope>
    <source>
        <strain evidence="4 5">Welgevonden</strain>
    </source>
</reference>
<dbReference type="CDD" id="cd00299">
    <property type="entry name" value="GST_C_family"/>
    <property type="match status" value="1"/>
</dbReference>
<dbReference type="SUPFAM" id="SSF47616">
    <property type="entry name" value="GST C-terminal domain-like"/>
    <property type="match status" value="1"/>
</dbReference>
<evidence type="ECO:0000313" key="5">
    <source>
        <dbReference type="Proteomes" id="UP000001021"/>
    </source>
</evidence>
<dbReference type="SFLD" id="SFLDS00019">
    <property type="entry name" value="Glutathione_Transferase_(cytos"/>
    <property type="match status" value="1"/>
</dbReference>
<evidence type="ECO:0000259" key="3">
    <source>
        <dbReference type="PROSITE" id="PS50405"/>
    </source>
</evidence>
<dbReference type="Gene3D" id="1.20.1050.10">
    <property type="match status" value="1"/>
</dbReference>
<dbReference type="GO" id="GO:0006749">
    <property type="term" value="P:glutathione metabolic process"/>
    <property type="evidence" value="ECO:0007669"/>
    <property type="project" value="TreeGrafter"/>
</dbReference>
<dbReference type="InterPro" id="IPR040079">
    <property type="entry name" value="Glutathione_S-Trfase"/>
</dbReference>
<name>A0A0H3M0U5_EHRRW</name>
<dbReference type="eggNOG" id="COG0625">
    <property type="taxonomic scope" value="Bacteria"/>
</dbReference>
<dbReference type="GO" id="GO:0004364">
    <property type="term" value="F:glutathione transferase activity"/>
    <property type="evidence" value="ECO:0007669"/>
    <property type="project" value="TreeGrafter"/>
</dbReference>
<accession>A0A0H3M0U5</accession>
<dbReference type="PROSITE" id="PS50405">
    <property type="entry name" value="GST_CTER"/>
    <property type="match status" value="1"/>
</dbReference>
<dbReference type="PROSITE" id="PS50404">
    <property type="entry name" value="GST_NTER"/>
    <property type="match status" value="1"/>
</dbReference>
<dbReference type="SFLD" id="SFLDG00358">
    <property type="entry name" value="Main_(cytGST)"/>
    <property type="match status" value="1"/>
</dbReference>
<dbReference type="SUPFAM" id="SSF52833">
    <property type="entry name" value="Thioredoxin-like"/>
    <property type="match status" value="1"/>
</dbReference>
<dbReference type="EMBL" id="CR925678">
    <property type="protein sequence ID" value="CAI26751.1"/>
    <property type="molecule type" value="Genomic_DNA"/>
</dbReference>
<feature type="domain" description="GST N-terminal" evidence="2">
    <location>
        <begin position="20"/>
        <end position="98"/>
    </location>
</feature>
<organism evidence="4 5">
    <name type="scientific">Ehrlichia ruminantium (strain Welgevonden)</name>
    <dbReference type="NCBI Taxonomy" id="254945"/>
    <lineage>
        <taxon>Bacteria</taxon>
        <taxon>Pseudomonadati</taxon>
        <taxon>Pseudomonadota</taxon>
        <taxon>Alphaproteobacteria</taxon>
        <taxon>Rickettsiales</taxon>
        <taxon>Anaplasmataceae</taxon>
        <taxon>Ehrlichia</taxon>
    </lineage>
</organism>